<reference evidence="13 14" key="1">
    <citation type="submission" date="2018-04" db="EMBL/GenBank/DDBJ databases">
        <title>Pararhodobacter oceanense sp. nov., isolated from marine intertidal sediment.</title>
        <authorList>
            <person name="Wang X.-L."/>
            <person name="Du Z.-J."/>
        </authorList>
    </citation>
    <scope>NUCLEOTIDE SEQUENCE [LARGE SCALE GENOMIC DNA]</scope>
    <source>
        <strain evidence="13 14">AM505</strain>
    </source>
</reference>
<keyword evidence="7 9" id="KW-1133">Transmembrane helix</keyword>
<keyword evidence="8 9" id="KW-0472">Membrane</keyword>
<keyword evidence="4 9" id="KW-1003">Cell membrane</keyword>
<dbReference type="EMBL" id="QDKM01000003">
    <property type="protein sequence ID" value="PVH29258.1"/>
    <property type="molecule type" value="Genomic_DNA"/>
</dbReference>
<dbReference type="InterPro" id="IPR010129">
    <property type="entry name" value="T1SS_HlyD"/>
</dbReference>
<sequence>MKNVEGLNPQGAIMMGAVTAMVMVFGFGVWAAFVPIDGAIIASGEIDDAAYRHVIQHAQGGDVAELAVAEGQQVEMGDLLFRLDDSALESEWALVSSQLIEAQARSLRLLAERDGVPMGRLVAAPGGGDDMRSAVVAQRRLFEARHRTQDRQLAQLEQRNLQLAAQLVGLQAQMEALQQEQALLEDEIETQTELQSRGLTQASRVAVLAREAARLDGSRASVVAQIAEARGQIVEIDLQAEALTAARREEAEQQLAENNALLLELTARRTILADRRAQMVLRAPASGRVHGMAAIENGGILQPATTAMQIVERPDQPVIALLVSPGDIDHVYVGQQVQVQFPALMPEVSSLEAQVTLLSAAPFLNESSGERYYRVEAALSAAALDTVGAKSLLPGLAVQAFLRTGARTPLAYLLSPITQYLHGAMRDP</sequence>
<evidence type="ECO:0000256" key="5">
    <source>
        <dbReference type="ARBA" id="ARBA00022519"/>
    </source>
</evidence>
<dbReference type="AlphaFoldDB" id="A0A2T8HV14"/>
<evidence type="ECO:0000256" key="3">
    <source>
        <dbReference type="ARBA" id="ARBA00022448"/>
    </source>
</evidence>
<dbReference type="OrthoDB" id="9810980at2"/>
<keyword evidence="5 9" id="KW-0997">Cell inner membrane</keyword>
<dbReference type="Gene3D" id="2.40.50.100">
    <property type="match status" value="1"/>
</dbReference>
<feature type="transmembrane region" description="Helical" evidence="9">
    <location>
        <begin position="12"/>
        <end position="33"/>
    </location>
</feature>
<feature type="coiled-coil region" evidence="10">
    <location>
        <begin position="139"/>
        <end position="194"/>
    </location>
</feature>
<keyword evidence="14" id="KW-1185">Reference proteome</keyword>
<feature type="domain" description="AprE-like long alpha-helical hairpin" evidence="11">
    <location>
        <begin position="90"/>
        <end position="275"/>
    </location>
</feature>
<gene>
    <name evidence="13" type="ORF">DDE20_09610</name>
</gene>
<evidence type="ECO:0000256" key="2">
    <source>
        <dbReference type="ARBA" id="ARBA00009477"/>
    </source>
</evidence>
<evidence type="ECO:0000259" key="12">
    <source>
        <dbReference type="Pfam" id="PF26002"/>
    </source>
</evidence>
<organism evidence="13 14">
    <name type="scientific">Pararhodobacter oceanensis</name>
    <dbReference type="NCBI Taxonomy" id="2172121"/>
    <lineage>
        <taxon>Bacteria</taxon>
        <taxon>Pseudomonadati</taxon>
        <taxon>Pseudomonadota</taxon>
        <taxon>Alphaproteobacteria</taxon>
        <taxon>Rhodobacterales</taxon>
        <taxon>Paracoccaceae</taxon>
        <taxon>Pararhodobacter</taxon>
    </lineage>
</organism>
<evidence type="ECO:0000256" key="9">
    <source>
        <dbReference type="RuleBase" id="RU365093"/>
    </source>
</evidence>
<comment type="similarity">
    <text evidence="2 9">Belongs to the membrane fusion protein (MFP) (TC 8.A.1) family.</text>
</comment>
<evidence type="ECO:0000256" key="8">
    <source>
        <dbReference type="ARBA" id="ARBA00023136"/>
    </source>
</evidence>
<evidence type="ECO:0000256" key="10">
    <source>
        <dbReference type="SAM" id="Coils"/>
    </source>
</evidence>
<evidence type="ECO:0000256" key="6">
    <source>
        <dbReference type="ARBA" id="ARBA00022692"/>
    </source>
</evidence>
<keyword evidence="6 9" id="KW-0812">Transmembrane</keyword>
<dbReference type="InterPro" id="IPR058781">
    <property type="entry name" value="HH_AprE-like"/>
</dbReference>
<name>A0A2T8HV14_9RHOB</name>
<evidence type="ECO:0000256" key="4">
    <source>
        <dbReference type="ARBA" id="ARBA00022475"/>
    </source>
</evidence>
<dbReference type="PANTHER" id="PTHR30386">
    <property type="entry name" value="MEMBRANE FUSION SUBUNIT OF EMRAB-TOLC MULTIDRUG EFFLUX PUMP"/>
    <property type="match status" value="1"/>
</dbReference>
<dbReference type="PANTHER" id="PTHR30386:SF17">
    <property type="entry name" value="ALKALINE PROTEASE SECRETION PROTEIN APRE"/>
    <property type="match status" value="1"/>
</dbReference>
<evidence type="ECO:0000313" key="13">
    <source>
        <dbReference type="EMBL" id="PVH29258.1"/>
    </source>
</evidence>
<dbReference type="NCBIfam" id="TIGR01843">
    <property type="entry name" value="type_I_hlyD"/>
    <property type="match status" value="1"/>
</dbReference>
<keyword evidence="3 9" id="KW-0813">Transport</keyword>
<dbReference type="GO" id="GO:0015031">
    <property type="term" value="P:protein transport"/>
    <property type="evidence" value="ECO:0007669"/>
    <property type="project" value="InterPro"/>
</dbReference>
<comment type="caution">
    <text evidence="13">The sequence shown here is derived from an EMBL/GenBank/DDBJ whole genome shotgun (WGS) entry which is preliminary data.</text>
</comment>
<dbReference type="Pfam" id="PF25994">
    <property type="entry name" value="HH_AprE"/>
    <property type="match status" value="1"/>
</dbReference>
<dbReference type="Pfam" id="PF26002">
    <property type="entry name" value="Beta-barrel_AprE"/>
    <property type="match status" value="1"/>
</dbReference>
<dbReference type="RefSeq" id="WP_116558254.1">
    <property type="nucleotide sequence ID" value="NZ_QDKM01000003.1"/>
</dbReference>
<evidence type="ECO:0000313" key="14">
    <source>
        <dbReference type="Proteomes" id="UP000245911"/>
    </source>
</evidence>
<dbReference type="InterPro" id="IPR050739">
    <property type="entry name" value="MFP"/>
</dbReference>
<dbReference type="PRINTS" id="PR01490">
    <property type="entry name" value="RTXTOXIND"/>
</dbReference>
<comment type="subcellular location">
    <subcellularLocation>
        <location evidence="1 9">Cell inner membrane</location>
        <topology evidence="1 9">Single-pass membrane protein</topology>
    </subcellularLocation>
</comment>
<protein>
    <recommendedName>
        <fullName evidence="9">Membrane fusion protein (MFP) family protein</fullName>
    </recommendedName>
</protein>
<evidence type="ECO:0000259" key="11">
    <source>
        <dbReference type="Pfam" id="PF25994"/>
    </source>
</evidence>
<evidence type="ECO:0000256" key="7">
    <source>
        <dbReference type="ARBA" id="ARBA00022989"/>
    </source>
</evidence>
<dbReference type="Gene3D" id="2.40.30.170">
    <property type="match status" value="1"/>
</dbReference>
<evidence type="ECO:0000256" key="1">
    <source>
        <dbReference type="ARBA" id="ARBA00004377"/>
    </source>
</evidence>
<dbReference type="GO" id="GO:0005886">
    <property type="term" value="C:plasma membrane"/>
    <property type="evidence" value="ECO:0007669"/>
    <property type="project" value="UniProtKB-SubCell"/>
</dbReference>
<keyword evidence="10" id="KW-0175">Coiled coil</keyword>
<feature type="domain" description="AprE-like beta-barrel" evidence="12">
    <location>
        <begin position="318"/>
        <end position="405"/>
    </location>
</feature>
<dbReference type="Proteomes" id="UP000245911">
    <property type="component" value="Unassembled WGS sequence"/>
</dbReference>
<proteinExistence type="inferred from homology"/>
<dbReference type="InterPro" id="IPR058982">
    <property type="entry name" value="Beta-barrel_AprE"/>
</dbReference>
<accession>A0A2T8HV14</accession>